<dbReference type="EMBL" id="UINC01036683">
    <property type="protein sequence ID" value="SVB31020.1"/>
    <property type="molecule type" value="Genomic_DNA"/>
</dbReference>
<protein>
    <recommendedName>
        <fullName evidence="1">DUF362 domain-containing protein</fullName>
    </recommendedName>
</protein>
<gene>
    <name evidence="2" type="ORF">METZ01_LOCUS183874</name>
</gene>
<feature type="non-terminal residue" evidence="2">
    <location>
        <position position="244"/>
    </location>
</feature>
<sequence length="244" mass="26665">MNLLEWDQGLGPASIFLKVNLLSREVMPGQCTSPWVFTAVLQEVKERFPDAVVYFGDCEVATSRQVDDAVRNWGILAVGERAGATFVNLSTAPTREVEVGPIFGRLDIPTVLLDAGAIITIPVAKTHCITPFTASLKNQWGLLPRARFKFHPVVHEAIAEVNAFFAPQMKLGVVDLTVAMEGPGPRVGLPKVCDRIMASRDLVALDTAVAQYMGFEREEVEFLLHAERLGLGSMEAEIVGDAFE</sequence>
<dbReference type="Pfam" id="PF04015">
    <property type="entry name" value="DUF362"/>
    <property type="match status" value="1"/>
</dbReference>
<name>A0A382CXW3_9ZZZZ</name>
<proteinExistence type="predicted"/>
<dbReference type="AlphaFoldDB" id="A0A382CXW3"/>
<evidence type="ECO:0000313" key="2">
    <source>
        <dbReference type="EMBL" id="SVB31020.1"/>
    </source>
</evidence>
<accession>A0A382CXW3</accession>
<reference evidence="2" key="1">
    <citation type="submission" date="2018-05" db="EMBL/GenBank/DDBJ databases">
        <authorList>
            <person name="Lanie J.A."/>
            <person name="Ng W.-L."/>
            <person name="Kazmierczak K.M."/>
            <person name="Andrzejewski T.M."/>
            <person name="Davidsen T.M."/>
            <person name="Wayne K.J."/>
            <person name="Tettelin H."/>
            <person name="Glass J.I."/>
            <person name="Rusch D."/>
            <person name="Podicherti R."/>
            <person name="Tsui H.-C.T."/>
            <person name="Winkler M.E."/>
        </authorList>
    </citation>
    <scope>NUCLEOTIDE SEQUENCE</scope>
</reference>
<dbReference type="InterPro" id="IPR007160">
    <property type="entry name" value="DUF362"/>
</dbReference>
<feature type="domain" description="DUF362" evidence="1">
    <location>
        <begin position="15"/>
        <end position="210"/>
    </location>
</feature>
<evidence type="ECO:0000259" key="1">
    <source>
        <dbReference type="Pfam" id="PF04015"/>
    </source>
</evidence>
<organism evidence="2">
    <name type="scientific">marine metagenome</name>
    <dbReference type="NCBI Taxonomy" id="408172"/>
    <lineage>
        <taxon>unclassified sequences</taxon>
        <taxon>metagenomes</taxon>
        <taxon>ecological metagenomes</taxon>
    </lineage>
</organism>